<evidence type="ECO:0000313" key="1">
    <source>
        <dbReference type="EMBL" id="KWZ38475.1"/>
    </source>
</evidence>
<protein>
    <submittedName>
        <fullName evidence="1">Uncharacterized protein</fullName>
    </submittedName>
</protein>
<accession>A0ABR5T6M5</accession>
<dbReference type="EMBL" id="LNJQ01000004">
    <property type="protein sequence ID" value="KWZ38475.1"/>
    <property type="molecule type" value="Genomic_DNA"/>
</dbReference>
<dbReference type="Proteomes" id="UP000070255">
    <property type="component" value="Unassembled WGS sequence"/>
</dbReference>
<sequence>MGRDDRALFTRAVEFGAGAPAAGDGTNACRPRRVRSANARERAVCAVVVSASGERRRWAAPIAAGVAGPRVDQ</sequence>
<name>A0ABR5T6M5_9BURK</name>
<reference evidence="1 2" key="1">
    <citation type="submission" date="2015-11" db="EMBL/GenBank/DDBJ databases">
        <authorList>
            <person name="Sahl J."/>
            <person name="Wagner D."/>
            <person name="Keim P."/>
        </authorList>
    </citation>
    <scope>NUCLEOTIDE SEQUENCE [LARGE SCALE GENOMIC DNA]</scope>
    <source>
        <strain evidence="1 2">BDU18</strain>
    </source>
</reference>
<comment type="caution">
    <text evidence="1">The sequence shown here is derived from an EMBL/GenBank/DDBJ whole genome shotgun (WGS) entry which is preliminary data.</text>
</comment>
<dbReference type="RefSeq" id="WP_059581773.1">
    <property type="nucleotide sequence ID" value="NZ_CP013418.1"/>
</dbReference>
<evidence type="ECO:0000313" key="2">
    <source>
        <dbReference type="Proteomes" id="UP000070255"/>
    </source>
</evidence>
<gene>
    <name evidence="1" type="ORF">WS72_26955</name>
</gene>
<proteinExistence type="predicted"/>
<keyword evidence="2" id="KW-1185">Reference proteome</keyword>
<organism evidence="1 2">
    <name type="scientific">Burkholderia savannae</name>
    <dbReference type="NCBI Taxonomy" id="1637837"/>
    <lineage>
        <taxon>Bacteria</taxon>
        <taxon>Pseudomonadati</taxon>
        <taxon>Pseudomonadota</taxon>
        <taxon>Betaproteobacteria</taxon>
        <taxon>Burkholderiales</taxon>
        <taxon>Burkholderiaceae</taxon>
        <taxon>Burkholderia</taxon>
        <taxon>pseudomallei group</taxon>
    </lineage>
</organism>